<feature type="domain" description="Retrotransposon gag" evidence="1">
    <location>
        <begin position="1"/>
        <end position="45"/>
    </location>
</feature>
<dbReference type="PANTHER" id="PTHR33223:SF3">
    <property type="match status" value="1"/>
</dbReference>
<protein>
    <recommendedName>
        <fullName evidence="1">Retrotransposon gag domain-containing protein</fullName>
    </recommendedName>
</protein>
<evidence type="ECO:0000259" key="1">
    <source>
        <dbReference type="Pfam" id="PF03732"/>
    </source>
</evidence>
<keyword evidence="3" id="KW-1185">Reference proteome</keyword>
<dbReference type="OrthoDB" id="1305902at2759"/>
<sequence length="140" mass="16416">MKRMFLKKFFLVSKIASIKKEICDLRQHSDETLYEYLERFNKLMLMDRRMIDVVCGRALMDKTPTTARNLISNMVGNTQQFGVRGSSTSRVVNETKPFPLPFLTRTVQARKFELDEELMQIFKKVEINIPLLDAVKRIPK</sequence>
<organism evidence="2 3">
    <name type="scientific">Mucuna pruriens</name>
    <name type="common">Velvet bean</name>
    <name type="synonym">Dolichos pruriens</name>
    <dbReference type="NCBI Taxonomy" id="157652"/>
    <lineage>
        <taxon>Eukaryota</taxon>
        <taxon>Viridiplantae</taxon>
        <taxon>Streptophyta</taxon>
        <taxon>Embryophyta</taxon>
        <taxon>Tracheophyta</taxon>
        <taxon>Spermatophyta</taxon>
        <taxon>Magnoliopsida</taxon>
        <taxon>eudicotyledons</taxon>
        <taxon>Gunneridae</taxon>
        <taxon>Pentapetalae</taxon>
        <taxon>rosids</taxon>
        <taxon>fabids</taxon>
        <taxon>Fabales</taxon>
        <taxon>Fabaceae</taxon>
        <taxon>Papilionoideae</taxon>
        <taxon>50 kb inversion clade</taxon>
        <taxon>NPAAA clade</taxon>
        <taxon>indigoferoid/millettioid clade</taxon>
        <taxon>Phaseoleae</taxon>
        <taxon>Mucuna</taxon>
    </lineage>
</organism>
<evidence type="ECO:0000313" key="3">
    <source>
        <dbReference type="Proteomes" id="UP000257109"/>
    </source>
</evidence>
<comment type="caution">
    <text evidence="2">The sequence shown here is derived from an EMBL/GenBank/DDBJ whole genome shotgun (WGS) entry which is preliminary data.</text>
</comment>
<reference evidence="2" key="1">
    <citation type="submission" date="2018-05" db="EMBL/GenBank/DDBJ databases">
        <title>Draft genome of Mucuna pruriens seed.</title>
        <authorList>
            <person name="Nnadi N.E."/>
            <person name="Vos R."/>
            <person name="Hasami M.H."/>
            <person name="Devisetty U.K."/>
            <person name="Aguiy J.C."/>
        </authorList>
    </citation>
    <scope>NUCLEOTIDE SEQUENCE [LARGE SCALE GENOMIC DNA]</scope>
    <source>
        <strain evidence="2">JCA_2017</strain>
    </source>
</reference>
<feature type="non-terminal residue" evidence="2">
    <location>
        <position position="1"/>
    </location>
</feature>
<gene>
    <name evidence="2" type="ORF">CR513_05940</name>
</gene>
<proteinExistence type="predicted"/>
<dbReference type="Pfam" id="PF03732">
    <property type="entry name" value="Retrotrans_gag"/>
    <property type="match status" value="1"/>
</dbReference>
<dbReference type="PANTHER" id="PTHR33223">
    <property type="entry name" value="CCHC-TYPE DOMAIN-CONTAINING PROTEIN"/>
    <property type="match status" value="1"/>
</dbReference>
<accession>A0A371I3P3</accession>
<dbReference type="Proteomes" id="UP000257109">
    <property type="component" value="Unassembled WGS sequence"/>
</dbReference>
<evidence type="ECO:0000313" key="2">
    <source>
        <dbReference type="EMBL" id="RDY09648.1"/>
    </source>
</evidence>
<dbReference type="AlphaFoldDB" id="A0A371I3P3"/>
<name>A0A371I3P3_MUCPR</name>
<dbReference type="InterPro" id="IPR005162">
    <property type="entry name" value="Retrotrans_gag_dom"/>
</dbReference>
<dbReference type="EMBL" id="QJKJ01000995">
    <property type="protein sequence ID" value="RDY09648.1"/>
    <property type="molecule type" value="Genomic_DNA"/>
</dbReference>